<reference evidence="2 3" key="1">
    <citation type="journal article" date="2017" name="Int. J. Syst. Evol. Microbiol.">
        <title>Ramlibacter alkalitolerans sp. nov., alkali-tolerant bacterium isolated from soil of ginseng.</title>
        <authorList>
            <person name="Lee D.H."/>
            <person name="Cha C.J."/>
        </authorList>
    </citation>
    <scope>NUCLEOTIDE SEQUENCE [LARGE SCALE GENOMIC DNA]</scope>
    <source>
        <strain evidence="2 3">KACC 19305</strain>
    </source>
</reference>
<gene>
    <name evidence="2" type="ORF">JI746_10690</name>
</gene>
<dbReference type="InterPro" id="IPR027417">
    <property type="entry name" value="P-loop_NTPase"/>
</dbReference>
<accession>A0ABS1JMX4</accession>
<dbReference type="Proteomes" id="UP000622707">
    <property type="component" value="Unassembled WGS sequence"/>
</dbReference>
<keyword evidence="3" id="KW-1185">Reference proteome</keyword>
<dbReference type="Gene3D" id="3.40.50.300">
    <property type="entry name" value="P-loop containing nucleotide triphosphate hydrolases"/>
    <property type="match status" value="1"/>
</dbReference>
<name>A0ABS1JMX4_9BURK</name>
<evidence type="ECO:0000313" key="2">
    <source>
        <dbReference type="EMBL" id="MBL0425574.1"/>
    </source>
</evidence>
<feature type="region of interest" description="Disordered" evidence="1">
    <location>
        <begin position="1"/>
        <end position="20"/>
    </location>
</feature>
<proteinExistence type="predicted"/>
<dbReference type="EMBL" id="JAEQND010000005">
    <property type="protein sequence ID" value="MBL0425574.1"/>
    <property type="molecule type" value="Genomic_DNA"/>
</dbReference>
<organism evidence="2 3">
    <name type="scientific">Ramlibacter alkalitolerans</name>
    <dbReference type="NCBI Taxonomy" id="2039631"/>
    <lineage>
        <taxon>Bacteria</taxon>
        <taxon>Pseudomonadati</taxon>
        <taxon>Pseudomonadota</taxon>
        <taxon>Betaproteobacteria</taxon>
        <taxon>Burkholderiales</taxon>
        <taxon>Comamonadaceae</taxon>
        <taxon>Ramlibacter</taxon>
    </lineage>
</organism>
<protein>
    <submittedName>
        <fullName evidence="2">Uncharacterized protein</fullName>
    </submittedName>
</protein>
<evidence type="ECO:0000313" key="3">
    <source>
        <dbReference type="Proteomes" id="UP000622707"/>
    </source>
</evidence>
<dbReference type="RefSeq" id="WP_201689309.1">
    <property type="nucleotide sequence ID" value="NZ_JAEQND010000005.1"/>
</dbReference>
<evidence type="ECO:0000256" key="1">
    <source>
        <dbReference type="SAM" id="MobiDB-lite"/>
    </source>
</evidence>
<sequence length="188" mass="21107">MGSKVTQAPTTSPENITSEEAGSYIEADDEGIELIFGLVGPTGVDLGKVYDSLKTQLKTVKYETVQIRLSELITPYLNGTTGEFSTEYDRISKLMENGTRLRERTGQKDIVGRLGVAQIRAKREERTSDKLKPRVRTAYVVSSFKRPEEVDLFRQIYGKAFTLVSVYSPRQKRISNLARNLRSRALPG</sequence>
<comment type="caution">
    <text evidence="2">The sequence shown here is derived from an EMBL/GenBank/DDBJ whole genome shotgun (WGS) entry which is preliminary data.</text>
</comment>